<reference evidence="1" key="1">
    <citation type="submission" date="2019-06" db="EMBL/GenBank/DDBJ databases">
        <authorList>
            <person name="Le Quere A."/>
            <person name="Colella S."/>
        </authorList>
    </citation>
    <scope>NUCLEOTIDE SEQUENCE</scope>
    <source>
        <strain evidence="1">EmedicaeMD41</strain>
    </source>
</reference>
<sequence length="56" mass="6109">MHLCFAGGSELVGVLTENLSLRHGASVTVLGKCRKDLACRSGKILRGTSRLVERRR</sequence>
<evidence type="ECO:0000313" key="1">
    <source>
        <dbReference type="EMBL" id="VTZ64866.1"/>
    </source>
</evidence>
<protein>
    <submittedName>
        <fullName evidence="1">Uncharacterized protein</fullName>
    </submittedName>
</protein>
<dbReference type="EMBL" id="CABFNB010000140">
    <property type="protein sequence ID" value="VTZ64866.1"/>
    <property type="molecule type" value="Genomic_DNA"/>
</dbReference>
<dbReference type="AlphaFoldDB" id="A0A508XA21"/>
<organism evidence="1">
    <name type="scientific">Sinorhizobium medicae</name>
    <dbReference type="NCBI Taxonomy" id="110321"/>
    <lineage>
        <taxon>Bacteria</taxon>
        <taxon>Pseudomonadati</taxon>
        <taxon>Pseudomonadota</taxon>
        <taxon>Alphaproteobacteria</taxon>
        <taxon>Hyphomicrobiales</taxon>
        <taxon>Rhizobiaceae</taxon>
        <taxon>Sinorhizobium/Ensifer group</taxon>
        <taxon>Sinorhizobium</taxon>
    </lineage>
</organism>
<name>A0A508XA21_9HYPH</name>
<accession>A0A508XA21</accession>
<gene>
    <name evidence="1" type="ORF">EMEDMD4_700001</name>
</gene>
<dbReference type="Proteomes" id="UP000507954">
    <property type="component" value="Unassembled WGS sequence"/>
</dbReference>
<proteinExistence type="predicted"/>